<dbReference type="SUPFAM" id="SSF52540">
    <property type="entry name" value="P-loop containing nucleoside triphosphate hydrolases"/>
    <property type="match status" value="1"/>
</dbReference>
<dbReference type="AlphaFoldDB" id="A0A8C3K3N7"/>
<protein>
    <submittedName>
        <fullName evidence="1">Uncharacterized protein</fullName>
    </submittedName>
</protein>
<reference evidence="1" key="1">
    <citation type="submission" date="2025-08" db="UniProtKB">
        <authorList>
            <consortium name="Ensembl"/>
        </authorList>
    </citation>
    <scope>IDENTIFICATION</scope>
</reference>
<keyword evidence="2" id="KW-1185">Reference proteome</keyword>
<sequence>MEPSKEYIFEYKGFNFATNTSPEYVASLEDFEIRDSDIFVVTYPKSGKNGIVS</sequence>
<proteinExistence type="predicted"/>
<dbReference type="InterPro" id="IPR027417">
    <property type="entry name" value="P-loop_NTPase"/>
</dbReference>
<accession>A0A8C3K3N7</accession>
<organism evidence="1 2">
    <name type="scientific">Calidris pygmaea</name>
    <name type="common">Spoon-billed sandpiper</name>
    <dbReference type="NCBI Taxonomy" id="425635"/>
    <lineage>
        <taxon>Eukaryota</taxon>
        <taxon>Metazoa</taxon>
        <taxon>Chordata</taxon>
        <taxon>Craniata</taxon>
        <taxon>Vertebrata</taxon>
        <taxon>Euteleostomi</taxon>
        <taxon>Archelosauria</taxon>
        <taxon>Archosauria</taxon>
        <taxon>Dinosauria</taxon>
        <taxon>Saurischia</taxon>
        <taxon>Theropoda</taxon>
        <taxon>Coelurosauria</taxon>
        <taxon>Aves</taxon>
        <taxon>Neognathae</taxon>
        <taxon>Neoaves</taxon>
        <taxon>Charadriiformes</taxon>
        <taxon>Scolopacidae</taxon>
        <taxon>Calidris</taxon>
    </lineage>
</organism>
<dbReference type="Proteomes" id="UP000694419">
    <property type="component" value="Unplaced"/>
</dbReference>
<name>A0A8C3K3N7_9CHAR</name>
<reference evidence="1" key="2">
    <citation type="submission" date="2025-09" db="UniProtKB">
        <authorList>
            <consortium name="Ensembl"/>
        </authorList>
    </citation>
    <scope>IDENTIFICATION</scope>
</reference>
<dbReference type="Gene3D" id="3.40.50.300">
    <property type="entry name" value="P-loop containing nucleotide triphosphate hydrolases"/>
    <property type="match status" value="1"/>
</dbReference>
<evidence type="ECO:0000313" key="1">
    <source>
        <dbReference type="Ensembl" id="ENSCPGP00000017104.1"/>
    </source>
</evidence>
<dbReference type="Ensembl" id="ENSCPGT00000018705.1">
    <property type="protein sequence ID" value="ENSCPGP00000017104.1"/>
    <property type="gene ID" value="ENSCPGG00000012011.1"/>
</dbReference>
<evidence type="ECO:0000313" key="2">
    <source>
        <dbReference type="Proteomes" id="UP000694419"/>
    </source>
</evidence>